<proteinExistence type="predicted"/>
<name>E6QSY3_9ZZZZ</name>
<sequence length="54" mass="5977">MVRGANFRTKIILDTDENGTLPFIYAVRADMVEREEGYRWSGAAAHAGTDQTAC</sequence>
<reference evidence="1" key="1">
    <citation type="submission" date="2009-10" db="EMBL/GenBank/DDBJ databases">
        <title>Diversity of trophic interactions inside an arsenic-rich microbial ecosystem.</title>
        <authorList>
            <person name="Bertin P.N."/>
            <person name="Heinrich-Salmeron A."/>
            <person name="Pelletier E."/>
            <person name="Goulhen-Chollet F."/>
            <person name="Arsene-Ploetze F."/>
            <person name="Gallien S."/>
            <person name="Calteau A."/>
            <person name="Vallenet D."/>
            <person name="Casiot C."/>
            <person name="Chane-Woon-Ming B."/>
            <person name="Giloteaux L."/>
            <person name="Barakat M."/>
            <person name="Bonnefoy V."/>
            <person name="Bruneel O."/>
            <person name="Chandler M."/>
            <person name="Cleiss J."/>
            <person name="Duran R."/>
            <person name="Elbaz-Poulichet F."/>
            <person name="Fonknechten N."/>
            <person name="Lauga B."/>
            <person name="Mornico D."/>
            <person name="Ortet P."/>
            <person name="Schaeffer C."/>
            <person name="Siguier P."/>
            <person name="Alexander Thil Smith A."/>
            <person name="Van Dorsselaer A."/>
            <person name="Weissenbach J."/>
            <person name="Medigue C."/>
            <person name="Le Paslier D."/>
        </authorList>
    </citation>
    <scope>NUCLEOTIDE SEQUENCE</scope>
</reference>
<dbReference type="AlphaFoldDB" id="E6QSY3"/>
<accession>E6QSY3</accession>
<dbReference type="EMBL" id="CABR01000082">
    <property type="protein sequence ID" value="CBI10355.1"/>
    <property type="molecule type" value="Genomic_DNA"/>
</dbReference>
<comment type="caution">
    <text evidence="1">The sequence shown here is derived from an EMBL/GenBank/DDBJ whole genome shotgun (WGS) entry which is preliminary data.</text>
</comment>
<evidence type="ECO:0000313" key="1">
    <source>
        <dbReference type="EMBL" id="CBI10355.1"/>
    </source>
</evidence>
<organism evidence="1">
    <name type="scientific">mine drainage metagenome</name>
    <dbReference type="NCBI Taxonomy" id="410659"/>
    <lineage>
        <taxon>unclassified sequences</taxon>
        <taxon>metagenomes</taxon>
        <taxon>ecological metagenomes</taxon>
    </lineage>
</organism>
<protein>
    <submittedName>
        <fullName evidence="1">Uncharacterized protein</fullName>
    </submittedName>
</protein>
<gene>
    <name evidence="1" type="ORF">CARN7_1133</name>
</gene>